<keyword evidence="3" id="KW-1003">Cell membrane</keyword>
<feature type="transmembrane region" description="Helical" evidence="11">
    <location>
        <begin position="139"/>
        <end position="158"/>
    </location>
</feature>
<feature type="transmembrane region" description="Helical" evidence="11">
    <location>
        <begin position="72"/>
        <end position="92"/>
    </location>
</feature>
<evidence type="ECO:0000256" key="4">
    <source>
        <dbReference type="ARBA" id="ARBA00022519"/>
    </source>
</evidence>
<evidence type="ECO:0000313" key="12">
    <source>
        <dbReference type="EMBL" id="NDL55780.1"/>
    </source>
</evidence>
<keyword evidence="13" id="KW-1185">Reference proteome</keyword>
<evidence type="ECO:0000256" key="2">
    <source>
        <dbReference type="ARBA" id="ARBA00022448"/>
    </source>
</evidence>
<keyword evidence="6 11" id="KW-0812">Transmembrane</keyword>
<sequence length="372" mass="38008">MVFFTAMNPNRFASLLNFANLLNQSAAIIFIAMGLVFVLLLGEIDLSAGVAAGASGAVLAVLMTHHGVAWPLALAACLLAGAVIGLTIGLIVSRLGVPSFVVTLAYFLGLQGMMLWVIGEGGTIPVRSDTILSIMKSNVAPALGWVFTILVVSGYAAVTLSGARKRKRRGLPVQPPSILGFKIGAFAVLAGVGTHLLNQERSVNPELTSLKGMPYIVPITTVILVGLTFVLSRTAFGRHIYAIGGSVEAARRAGINVGRVKVICFIICSTMAASAGVLFASRDNSISPSTGGSITLLLAVGAAVIGGASLFGGKGKVRDAVLGGLVVATIANGLPLITSASSVQFIVTALVLLLAAAVDALSRRRAAATGHA</sequence>
<feature type="transmembrane region" description="Helical" evidence="11">
    <location>
        <begin position="320"/>
        <end position="337"/>
    </location>
</feature>
<keyword evidence="8 11" id="KW-0472">Membrane</keyword>
<dbReference type="GO" id="GO:0005886">
    <property type="term" value="C:plasma membrane"/>
    <property type="evidence" value="ECO:0007669"/>
    <property type="project" value="UniProtKB-SubCell"/>
</dbReference>
<evidence type="ECO:0000256" key="1">
    <source>
        <dbReference type="ARBA" id="ARBA00004651"/>
    </source>
</evidence>
<feature type="transmembrane region" description="Helical" evidence="11">
    <location>
        <begin position="343"/>
        <end position="361"/>
    </location>
</feature>
<comment type="caution">
    <text evidence="12">The sequence shown here is derived from an EMBL/GenBank/DDBJ whole genome shotgun (WGS) entry which is preliminary data.</text>
</comment>
<dbReference type="CDD" id="cd06579">
    <property type="entry name" value="TM_PBP1_transp_AraH_like"/>
    <property type="match status" value="1"/>
</dbReference>
<feature type="transmembrane region" description="Helical" evidence="11">
    <location>
        <begin position="212"/>
        <end position="231"/>
    </location>
</feature>
<keyword evidence="2" id="KW-0813">Transport</keyword>
<evidence type="ECO:0000256" key="3">
    <source>
        <dbReference type="ARBA" id="ARBA00022475"/>
    </source>
</evidence>
<feature type="transmembrane region" description="Helical" evidence="11">
    <location>
        <begin position="179"/>
        <end position="197"/>
    </location>
</feature>
<feature type="transmembrane region" description="Helical" evidence="11">
    <location>
        <begin position="260"/>
        <end position="280"/>
    </location>
</feature>
<feature type="transmembrane region" description="Helical" evidence="11">
    <location>
        <begin position="20"/>
        <end position="41"/>
    </location>
</feature>
<protein>
    <recommendedName>
        <fullName evidence="10">Xylose transport system permease protein XylH</fullName>
    </recommendedName>
</protein>
<dbReference type="PANTHER" id="PTHR32196:SF32">
    <property type="entry name" value="XYLOSE TRANSPORT SYSTEM PERMEASE PROTEIN XYLH"/>
    <property type="match status" value="1"/>
</dbReference>
<evidence type="ECO:0000256" key="8">
    <source>
        <dbReference type="ARBA" id="ARBA00023136"/>
    </source>
</evidence>
<reference evidence="12 13" key="1">
    <citation type="submission" date="2019-11" db="EMBL/GenBank/DDBJ databases">
        <authorList>
            <person name="Li X.-J."/>
            <person name="Feng X.-M."/>
        </authorList>
    </citation>
    <scope>NUCLEOTIDE SEQUENCE [LARGE SCALE GENOMIC DNA]</scope>
    <source>
        <strain evidence="12 13">XMNu-373</strain>
    </source>
</reference>
<dbReference type="Proteomes" id="UP000460435">
    <property type="component" value="Unassembled WGS sequence"/>
</dbReference>
<dbReference type="GO" id="GO:0022857">
    <property type="term" value="F:transmembrane transporter activity"/>
    <property type="evidence" value="ECO:0007669"/>
    <property type="project" value="InterPro"/>
</dbReference>
<evidence type="ECO:0000313" key="13">
    <source>
        <dbReference type="Proteomes" id="UP000460435"/>
    </source>
</evidence>
<keyword evidence="7 11" id="KW-1133">Transmembrane helix</keyword>
<comment type="function">
    <text evidence="9">Part of the binding-protein-dependent transport system for D-xylose. Probably responsible for the translocation of the substrate across the membrane.</text>
</comment>
<name>A0A7K3LXT4_9ACTN</name>
<dbReference type="InterPro" id="IPR001851">
    <property type="entry name" value="ABC_transp_permease"/>
</dbReference>
<evidence type="ECO:0000256" key="10">
    <source>
        <dbReference type="ARBA" id="ARBA00035686"/>
    </source>
</evidence>
<evidence type="ECO:0000256" key="9">
    <source>
        <dbReference type="ARBA" id="ARBA00035611"/>
    </source>
</evidence>
<feature type="transmembrane region" description="Helical" evidence="11">
    <location>
        <begin position="99"/>
        <end position="119"/>
    </location>
</feature>
<proteinExistence type="predicted"/>
<gene>
    <name evidence="12" type="ORF">F7O44_01710</name>
</gene>
<evidence type="ECO:0000256" key="11">
    <source>
        <dbReference type="SAM" id="Phobius"/>
    </source>
</evidence>
<organism evidence="12 13">
    <name type="scientific">Phytoactinopolyspora mesophila</name>
    <dbReference type="NCBI Taxonomy" id="2650750"/>
    <lineage>
        <taxon>Bacteria</taxon>
        <taxon>Bacillati</taxon>
        <taxon>Actinomycetota</taxon>
        <taxon>Actinomycetes</taxon>
        <taxon>Jiangellales</taxon>
        <taxon>Jiangellaceae</taxon>
        <taxon>Phytoactinopolyspora</taxon>
    </lineage>
</organism>
<dbReference type="AlphaFoldDB" id="A0A7K3LXT4"/>
<dbReference type="Pfam" id="PF02653">
    <property type="entry name" value="BPD_transp_2"/>
    <property type="match status" value="1"/>
</dbReference>
<keyword evidence="4" id="KW-0997">Cell inner membrane</keyword>
<dbReference type="PANTHER" id="PTHR32196">
    <property type="entry name" value="ABC TRANSPORTER PERMEASE PROTEIN YPHD-RELATED-RELATED"/>
    <property type="match status" value="1"/>
</dbReference>
<evidence type="ECO:0000256" key="5">
    <source>
        <dbReference type="ARBA" id="ARBA00022597"/>
    </source>
</evidence>
<dbReference type="EMBL" id="WLZY01000001">
    <property type="protein sequence ID" value="NDL55780.1"/>
    <property type="molecule type" value="Genomic_DNA"/>
</dbReference>
<comment type="subcellular location">
    <subcellularLocation>
        <location evidence="1">Cell membrane</location>
        <topology evidence="1">Multi-pass membrane protein</topology>
    </subcellularLocation>
</comment>
<feature type="transmembrane region" description="Helical" evidence="11">
    <location>
        <begin position="292"/>
        <end position="313"/>
    </location>
</feature>
<evidence type="ECO:0000256" key="7">
    <source>
        <dbReference type="ARBA" id="ARBA00022989"/>
    </source>
</evidence>
<keyword evidence="5" id="KW-0762">Sugar transport</keyword>
<accession>A0A7K3LXT4</accession>
<evidence type="ECO:0000256" key="6">
    <source>
        <dbReference type="ARBA" id="ARBA00022692"/>
    </source>
</evidence>